<dbReference type="SUPFAM" id="SSF56784">
    <property type="entry name" value="HAD-like"/>
    <property type="match status" value="1"/>
</dbReference>
<dbReference type="CDD" id="cd01627">
    <property type="entry name" value="HAD_TPP"/>
    <property type="match status" value="1"/>
</dbReference>
<evidence type="ECO:0000256" key="1">
    <source>
        <dbReference type="ARBA" id="ARBA00000500"/>
    </source>
</evidence>
<dbReference type="InterPro" id="IPR044651">
    <property type="entry name" value="OTSB-like"/>
</dbReference>
<comment type="caution">
    <text evidence="7">The sequence shown here is derived from an EMBL/GenBank/DDBJ whole genome shotgun (WGS) entry which is preliminary data.</text>
</comment>
<keyword evidence="6" id="KW-0479">Metal-binding</keyword>
<comment type="cofactor">
    <cofactor evidence="6">
        <name>Mg(2+)</name>
        <dbReference type="ChEBI" id="CHEBI:18420"/>
    </cofactor>
</comment>
<dbReference type="NCBIfam" id="TIGR00685">
    <property type="entry name" value="T6PP"/>
    <property type="match status" value="1"/>
</dbReference>
<dbReference type="InterPro" id="IPR006379">
    <property type="entry name" value="HAD-SF_hydro_IIB"/>
</dbReference>
<dbReference type="InterPro" id="IPR023214">
    <property type="entry name" value="HAD_sf"/>
</dbReference>
<dbReference type="Gene3D" id="3.40.50.1000">
    <property type="entry name" value="HAD superfamily/HAD-like"/>
    <property type="match status" value="1"/>
</dbReference>
<organism evidence="7 8">
    <name type="scientific">Mycolicibacterium vaccae ATCC 25954</name>
    <dbReference type="NCBI Taxonomy" id="1194972"/>
    <lineage>
        <taxon>Bacteria</taxon>
        <taxon>Bacillati</taxon>
        <taxon>Actinomycetota</taxon>
        <taxon>Actinomycetes</taxon>
        <taxon>Mycobacteriales</taxon>
        <taxon>Mycobacteriaceae</taxon>
        <taxon>Mycolicibacterium</taxon>
    </lineage>
</organism>
<dbReference type="PANTHER" id="PTHR43768:SF3">
    <property type="entry name" value="TREHALOSE 6-PHOSPHATE PHOSPHATASE"/>
    <property type="match status" value="1"/>
</dbReference>
<dbReference type="Gene3D" id="3.30.70.1020">
    <property type="entry name" value="Trehalose-6-phosphate phosphatase related protein, domain 2"/>
    <property type="match status" value="1"/>
</dbReference>
<dbReference type="GO" id="GO:0005992">
    <property type="term" value="P:trehalose biosynthetic process"/>
    <property type="evidence" value="ECO:0007669"/>
    <property type="project" value="UniProtKB-UniPathway"/>
</dbReference>
<evidence type="ECO:0000313" key="7">
    <source>
        <dbReference type="EMBL" id="EJZ09702.1"/>
    </source>
</evidence>
<dbReference type="eggNOG" id="COG1877">
    <property type="taxonomic scope" value="Bacteria"/>
</dbReference>
<evidence type="ECO:0000256" key="3">
    <source>
        <dbReference type="ARBA" id="ARBA00008770"/>
    </source>
</evidence>
<dbReference type="GO" id="GO:0046872">
    <property type="term" value="F:metal ion binding"/>
    <property type="evidence" value="ECO:0007669"/>
    <property type="project" value="UniProtKB-KW"/>
</dbReference>
<dbReference type="InterPro" id="IPR003337">
    <property type="entry name" value="Trehalose_PPase"/>
</dbReference>
<dbReference type="NCBIfam" id="TIGR01484">
    <property type="entry name" value="HAD-SF-IIB"/>
    <property type="match status" value="1"/>
</dbReference>
<dbReference type="PANTHER" id="PTHR43768">
    <property type="entry name" value="TREHALOSE 6-PHOSPHATE PHOSPHATASE"/>
    <property type="match status" value="1"/>
</dbReference>
<dbReference type="EMBL" id="ALQA01000020">
    <property type="protein sequence ID" value="EJZ09702.1"/>
    <property type="molecule type" value="Genomic_DNA"/>
</dbReference>
<keyword evidence="4 6" id="KW-0378">Hydrolase</keyword>
<dbReference type="InterPro" id="IPR036412">
    <property type="entry name" value="HAD-like_sf"/>
</dbReference>
<comment type="pathway">
    <text evidence="2 6">Glycan biosynthesis; trehalose biosynthesis.</text>
</comment>
<gene>
    <name evidence="7" type="ORF">MVAC_11627</name>
</gene>
<evidence type="ECO:0000256" key="2">
    <source>
        <dbReference type="ARBA" id="ARBA00005199"/>
    </source>
</evidence>
<evidence type="ECO:0000313" key="8">
    <source>
        <dbReference type="Proteomes" id="UP000006072"/>
    </source>
</evidence>
<comment type="catalytic activity">
    <reaction evidence="1 6">
        <text>alpha,alpha-trehalose 6-phosphate + H2O = alpha,alpha-trehalose + phosphate</text>
        <dbReference type="Rhea" id="RHEA:23420"/>
        <dbReference type="ChEBI" id="CHEBI:15377"/>
        <dbReference type="ChEBI" id="CHEBI:16551"/>
        <dbReference type="ChEBI" id="CHEBI:43474"/>
        <dbReference type="ChEBI" id="CHEBI:58429"/>
        <dbReference type="EC" id="3.1.3.12"/>
    </reaction>
</comment>
<evidence type="ECO:0000256" key="6">
    <source>
        <dbReference type="RuleBase" id="RU361117"/>
    </source>
</evidence>
<comment type="similarity">
    <text evidence="3 6">Belongs to the trehalose phosphatase family.</text>
</comment>
<sequence>MSADLPPELLAALSTAADTPRLLVTSDFDGTLAPIVNNPADARPLPAAAEGLLSLAELPSTTTALISGRALETLRALSSMPATVHLVGSHGAEFAGGFAHDIDRDLLQDITERLREIASGRTGVTVETKPASVALHVRNAAPADGEAALAAAWEASSQWDAHVTTGKAVLEFAVVSTDKGEAVDILRAEHDATVVVFFGDDVTDEKAFARLRDSDVGVKVGPGETAAAYRVDSPDDVATALHFLLTQRRSRRRS</sequence>
<keyword evidence="8" id="KW-1185">Reference proteome</keyword>
<protein>
    <recommendedName>
        <fullName evidence="6">Trehalose 6-phosphate phosphatase</fullName>
        <ecNumber evidence="6">3.1.3.12</ecNumber>
    </recommendedName>
</protein>
<dbReference type="PATRIC" id="fig|1194972.3.peg.2331"/>
<dbReference type="Pfam" id="PF02358">
    <property type="entry name" value="Trehalose_PPase"/>
    <property type="match status" value="1"/>
</dbReference>
<dbReference type="GO" id="GO:0004805">
    <property type="term" value="F:trehalose-phosphatase activity"/>
    <property type="evidence" value="ECO:0007669"/>
    <property type="project" value="UniProtKB-EC"/>
</dbReference>
<dbReference type="RefSeq" id="WP_003930651.1">
    <property type="nucleotide sequence ID" value="NZ_JH814690.1"/>
</dbReference>
<name>K0URF6_MYCVA</name>
<accession>K0URF6</accession>
<evidence type="ECO:0000256" key="5">
    <source>
        <dbReference type="ARBA" id="ARBA00024179"/>
    </source>
</evidence>
<reference evidence="7 8" key="1">
    <citation type="journal article" date="2012" name="J. Bacteriol.">
        <title>Complete Genome Sequence of Mycobacterium vaccae Type Strain ATCC 25954.</title>
        <authorList>
            <person name="Ho Y.S."/>
            <person name="Adroub S.A."/>
            <person name="Abadi M."/>
            <person name="Al Alwan B."/>
            <person name="Alkhateeb R."/>
            <person name="Gao G."/>
            <person name="Ragab A."/>
            <person name="Ali S."/>
            <person name="van Soolingen D."/>
            <person name="Bitter W."/>
            <person name="Pain A."/>
            <person name="Abdallah A.M."/>
        </authorList>
    </citation>
    <scope>NUCLEOTIDE SEQUENCE [LARGE SCALE GENOMIC DNA]</scope>
    <source>
        <strain evidence="7 8">ATCC 25954</strain>
    </source>
</reference>
<dbReference type="EC" id="3.1.3.12" evidence="6"/>
<dbReference type="HOGENOM" id="CLU_037265_2_1_11"/>
<keyword evidence="6" id="KW-0460">Magnesium</keyword>
<proteinExistence type="inferred from homology"/>
<evidence type="ECO:0000256" key="4">
    <source>
        <dbReference type="ARBA" id="ARBA00022801"/>
    </source>
</evidence>
<comment type="function">
    <text evidence="5 6">Removes the phosphate from trehalose 6-phosphate to produce free trehalose.</text>
</comment>
<dbReference type="AlphaFoldDB" id="K0URF6"/>
<dbReference type="UniPathway" id="UPA00299"/>
<dbReference type="Proteomes" id="UP000006072">
    <property type="component" value="Unassembled WGS sequence"/>
</dbReference>